<feature type="region of interest" description="Disordered" evidence="1">
    <location>
        <begin position="40"/>
        <end position="64"/>
    </location>
</feature>
<dbReference type="AlphaFoldDB" id="A0A292PK68"/>
<keyword evidence="3" id="KW-1185">Reference proteome</keyword>
<feature type="region of interest" description="Disordered" evidence="1">
    <location>
        <begin position="407"/>
        <end position="439"/>
    </location>
</feature>
<feature type="compositionally biased region" description="Basic and acidic residues" evidence="1">
    <location>
        <begin position="426"/>
        <end position="439"/>
    </location>
</feature>
<reference evidence="2" key="1">
    <citation type="submission" date="2015-10" db="EMBL/GenBank/DDBJ databases">
        <authorList>
            <person name="Regsiter A."/>
            <person name="william w."/>
        </authorList>
    </citation>
    <scope>NUCLEOTIDE SEQUENCE</scope>
    <source>
        <strain evidence="2">Montdore</strain>
    </source>
</reference>
<feature type="compositionally biased region" description="Polar residues" evidence="1">
    <location>
        <begin position="514"/>
        <end position="525"/>
    </location>
</feature>
<feature type="compositionally biased region" description="Low complexity" evidence="1">
    <location>
        <begin position="47"/>
        <end position="58"/>
    </location>
</feature>
<name>A0A292PK68_9PEZI</name>
<organism evidence="2 3">
    <name type="scientific">Tuber aestivum</name>
    <name type="common">summer truffle</name>
    <dbReference type="NCBI Taxonomy" id="59557"/>
    <lineage>
        <taxon>Eukaryota</taxon>
        <taxon>Fungi</taxon>
        <taxon>Dikarya</taxon>
        <taxon>Ascomycota</taxon>
        <taxon>Pezizomycotina</taxon>
        <taxon>Pezizomycetes</taxon>
        <taxon>Pezizales</taxon>
        <taxon>Tuberaceae</taxon>
        <taxon>Tuber</taxon>
    </lineage>
</organism>
<feature type="region of interest" description="Disordered" evidence="1">
    <location>
        <begin position="186"/>
        <end position="223"/>
    </location>
</feature>
<accession>A0A292PK68</accession>
<sequence length="681" mass="73917">MAINTNNQASPSHEIPSQNLRSINIQDLWSHDKRRVNRSGRRGLVYGSSPLRPGRSSPEIPTSSIGYWIEGTNEVEVVIEGTTQNGTGTPGTGDFSHNSFIAVYRGLDWRDSLAMLNWRLQGVYAERDESSTIATNTTFSSIQSDAMASGIPEDIVEETIAEEAVGKKAISSLELEPCYSILPSVSLNDKDRDSEGINSQKPNVSIPTIENPTSEPASSAPHPENIYHGLSWAERLKVLNQNLREAYKNDAGNINTSANKARPQINFYAEDPPILPRSYPPGLFIPPVPPPPTPMTQGSSLGCQQQVCPTYEPNWGPYPYFSEQKPQIPHHLFCPSASHAATCGGIFVDPRAVAAIDHVVYNSAMVMFENFRRQYLAMEGKSNVGWWPVHGSGLDARGATHSPAWAVNGPGVSGDSSAEGEATRGMGEEPRDESYGEANKEAKVGAQNTTATGTNAQTIIPRLSVRDSSIQVCPEPAQDQLIVTETSTASSQTEAIEIASTRSFGVQTEDPEVTATSETISSSAQITSTKISSIDISTDVEDLPAQTHSAPETQPQPPATRKHKHRKKNKAKMNISNTEPHPHPQPPPPQPHFSTLPCESPGTLEQTTASIAIEKVKTPLEPLIHQIPIPVIIEQDGELVTASLKQKAPEAITHPDWFKAIMFCSLLFLALDLAFQPEGDT</sequence>
<evidence type="ECO:0000313" key="3">
    <source>
        <dbReference type="Proteomes" id="UP001412239"/>
    </source>
</evidence>
<dbReference type="Proteomes" id="UP001412239">
    <property type="component" value="Unassembled WGS sequence"/>
</dbReference>
<feature type="region of interest" description="Disordered" evidence="1">
    <location>
        <begin position="543"/>
        <end position="592"/>
    </location>
</feature>
<evidence type="ECO:0000256" key="1">
    <source>
        <dbReference type="SAM" id="MobiDB-lite"/>
    </source>
</evidence>
<feature type="region of interest" description="Disordered" evidence="1">
    <location>
        <begin position="500"/>
        <end position="527"/>
    </location>
</feature>
<feature type="compositionally biased region" description="Basic residues" evidence="1">
    <location>
        <begin position="560"/>
        <end position="571"/>
    </location>
</feature>
<feature type="compositionally biased region" description="Polar residues" evidence="1">
    <location>
        <begin position="196"/>
        <end position="217"/>
    </location>
</feature>
<dbReference type="EMBL" id="LN891294">
    <property type="protein sequence ID" value="CUS06890.1"/>
    <property type="molecule type" value="Genomic_DNA"/>
</dbReference>
<proteinExistence type="predicted"/>
<protein>
    <submittedName>
        <fullName evidence="2">Uncharacterized protein</fullName>
    </submittedName>
</protein>
<gene>
    <name evidence="2" type="ORF">GSTUAT00009032001</name>
</gene>
<evidence type="ECO:0000313" key="2">
    <source>
        <dbReference type="EMBL" id="CUS06890.1"/>
    </source>
</evidence>